<evidence type="ECO:0000256" key="1">
    <source>
        <dbReference type="ARBA" id="ARBA00004651"/>
    </source>
</evidence>
<evidence type="ECO:0000259" key="8">
    <source>
        <dbReference type="Pfam" id="PF13567"/>
    </source>
</evidence>
<organism evidence="9 10">
    <name type="scientific">Chryseobacterium indoltheticum</name>
    <dbReference type="NCBI Taxonomy" id="254"/>
    <lineage>
        <taxon>Bacteria</taxon>
        <taxon>Pseudomonadati</taxon>
        <taxon>Bacteroidota</taxon>
        <taxon>Flavobacteriia</taxon>
        <taxon>Flavobacteriales</taxon>
        <taxon>Weeksellaceae</taxon>
        <taxon>Chryseobacterium group</taxon>
        <taxon>Chryseobacterium</taxon>
    </lineage>
</organism>
<dbReference type="AlphaFoldDB" id="A0A3G6NBH4"/>
<dbReference type="InterPro" id="IPR025405">
    <property type="entry name" value="DUF4131"/>
</dbReference>
<comment type="subcellular location">
    <subcellularLocation>
        <location evidence="1">Cell membrane</location>
        <topology evidence="1">Multi-pass membrane protein</topology>
    </subcellularLocation>
</comment>
<accession>A0A3G6NBH4</accession>
<dbReference type="RefSeq" id="WP_123886799.1">
    <property type="nucleotide sequence ID" value="NZ_CP033928.1"/>
</dbReference>
<gene>
    <name evidence="9" type="ORF">EG340_15115</name>
</gene>
<evidence type="ECO:0000313" key="9">
    <source>
        <dbReference type="EMBL" id="AZA62283.1"/>
    </source>
</evidence>
<evidence type="ECO:0000313" key="10">
    <source>
        <dbReference type="Proteomes" id="UP000269076"/>
    </source>
</evidence>
<feature type="transmembrane region" description="Helical" evidence="6">
    <location>
        <begin position="272"/>
        <end position="288"/>
    </location>
</feature>
<keyword evidence="3 6" id="KW-0812">Transmembrane</keyword>
<reference evidence="9 10" key="1">
    <citation type="submission" date="2018-11" db="EMBL/GenBank/DDBJ databases">
        <title>Proposal to divide the Flavobacteriaceae and reorganize its genera based on Amino Acid Identity values calculated from whole genome sequences.</title>
        <authorList>
            <person name="Nicholson A.C."/>
            <person name="Gulvik C.A."/>
            <person name="Whitney A.M."/>
            <person name="Humrighouse B.W."/>
            <person name="Bell M."/>
            <person name="Holmes B."/>
            <person name="Steigerwalt A."/>
            <person name="Villarma A."/>
            <person name="Sheth M."/>
            <person name="Batra D."/>
            <person name="Pryor J."/>
            <person name="Bernardet J.-F."/>
            <person name="Hugo C."/>
            <person name="Kampfer P."/>
            <person name="Newman J."/>
            <person name="Mcquiston J.R."/>
        </authorList>
    </citation>
    <scope>NUCLEOTIDE SEQUENCE [LARGE SCALE GENOMIC DNA]</scope>
    <source>
        <strain evidence="9 10">G0211</strain>
    </source>
</reference>
<dbReference type="Pfam" id="PF03772">
    <property type="entry name" value="Competence"/>
    <property type="match status" value="1"/>
</dbReference>
<evidence type="ECO:0000256" key="2">
    <source>
        <dbReference type="ARBA" id="ARBA00022475"/>
    </source>
</evidence>
<evidence type="ECO:0000259" key="7">
    <source>
        <dbReference type="Pfam" id="PF03772"/>
    </source>
</evidence>
<keyword evidence="2" id="KW-1003">Cell membrane</keyword>
<dbReference type="NCBIfam" id="TIGR00360">
    <property type="entry name" value="ComEC_N-term"/>
    <property type="match status" value="1"/>
</dbReference>
<evidence type="ECO:0000256" key="3">
    <source>
        <dbReference type="ARBA" id="ARBA00022692"/>
    </source>
</evidence>
<feature type="transmembrane region" description="Helical" evidence="6">
    <location>
        <begin position="31"/>
        <end position="47"/>
    </location>
</feature>
<keyword evidence="4 6" id="KW-1133">Transmembrane helix</keyword>
<dbReference type="Pfam" id="PF13567">
    <property type="entry name" value="DUF4131"/>
    <property type="match status" value="1"/>
</dbReference>
<dbReference type="PANTHER" id="PTHR30619">
    <property type="entry name" value="DNA INTERNALIZATION/COMPETENCE PROTEIN COMEC/REC2"/>
    <property type="match status" value="1"/>
</dbReference>
<name>A0A3G6NBH4_9FLAO</name>
<feature type="transmembrane region" description="Helical" evidence="6">
    <location>
        <begin position="400"/>
        <end position="425"/>
    </location>
</feature>
<feature type="transmembrane region" description="Helical" evidence="6">
    <location>
        <begin position="59"/>
        <end position="76"/>
    </location>
</feature>
<evidence type="ECO:0000256" key="4">
    <source>
        <dbReference type="ARBA" id="ARBA00022989"/>
    </source>
</evidence>
<feature type="transmembrane region" description="Helical" evidence="6">
    <location>
        <begin position="373"/>
        <end position="394"/>
    </location>
</feature>
<feature type="domain" description="DUF4131" evidence="8">
    <location>
        <begin position="31"/>
        <end position="176"/>
    </location>
</feature>
<evidence type="ECO:0000256" key="6">
    <source>
        <dbReference type="SAM" id="Phobius"/>
    </source>
</evidence>
<dbReference type="EMBL" id="CP033928">
    <property type="protein sequence ID" value="AZA62283.1"/>
    <property type="molecule type" value="Genomic_DNA"/>
</dbReference>
<proteinExistence type="predicted"/>
<feature type="transmembrane region" description="Helical" evidence="6">
    <location>
        <begin position="437"/>
        <end position="454"/>
    </location>
</feature>
<feature type="domain" description="ComEC/Rec2-related protein" evidence="7">
    <location>
        <begin position="219"/>
        <end position="484"/>
    </location>
</feature>
<feature type="transmembrane region" description="Helical" evidence="6">
    <location>
        <begin position="239"/>
        <end position="260"/>
    </location>
</feature>
<feature type="transmembrane region" description="Helical" evidence="6">
    <location>
        <begin position="466"/>
        <end position="485"/>
    </location>
</feature>
<protein>
    <submittedName>
        <fullName evidence="9">ComEC family competence protein</fullName>
    </submittedName>
</protein>
<evidence type="ECO:0000256" key="5">
    <source>
        <dbReference type="ARBA" id="ARBA00023136"/>
    </source>
</evidence>
<dbReference type="PANTHER" id="PTHR30619:SF1">
    <property type="entry name" value="RECOMBINATION PROTEIN 2"/>
    <property type="match status" value="1"/>
</dbReference>
<dbReference type="InterPro" id="IPR052159">
    <property type="entry name" value="Competence_DNA_uptake"/>
</dbReference>
<sequence>MILNKQPLLIVVLCFILGIFFQDKFFLKQNSIIVILLFSAIIFGLFFLKSQILFKIRNFLLMVFFFGLGILFHFYSNSDTQKSNLKTNETVVFKISKKLNSNLKFKKYEASIVVGNKVFDAIVNVEKAEKELDFNHYYKAKAYLVQPKSPEYDFQFDYSKYLKRKNIFYQCYINGEISSGERTDLSFSEKIKQKRLETLQKISNSEMSFRSREFLKGIILADRTEIDSETVQDFNRSGLVHFLAISGTHIVVIFGMFYFLMMRFSSVRLKKYAIVISLLFIWIFAVFIGFGNSVVRSCIMISVYFIYVLLQRKPDLLHSMALSAFIILMIDTQQIFDVGFQLSFIAVLGIYWLNQPILKYLPRQNNFFKKLIYNTISISVAAQLATLPLVLYYFHQFSLISIVANFIIVPFSELIIIFSLFMTALIGFNVDIGTINLIYDFIINILLKVIHWFADFDAVFFENIPLNLAEVFVLFGIIYFLKFMLDKINFRTVSNVILAVAVFFIVRVSFNIIENQEDEFLVHHYKKENIISMKKGNRVIFWMKSSDDKDKIQQYIINPYVSSRRIKNLEIKNFPASAKMVRFKGEIYELK</sequence>
<keyword evidence="5 6" id="KW-0472">Membrane</keyword>
<dbReference type="GO" id="GO:0005886">
    <property type="term" value="C:plasma membrane"/>
    <property type="evidence" value="ECO:0007669"/>
    <property type="project" value="UniProtKB-SubCell"/>
</dbReference>
<feature type="transmembrane region" description="Helical" evidence="6">
    <location>
        <begin position="492"/>
        <end position="510"/>
    </location>
</feature>
<dbReference type="InterPro" id="IPR004477">
    <property type="entry name" value="ComEC_N"/>
</dbReference>
<feature type="transmembrane region" description="Helical" evidence="6">
    <location>
        <begin position="342"/>
        <end position="361"/>
    </location>
</feature>
<dbReference type="Proteomes" id="UP000269076">
    <property type="component" value="Chromosome"/>
</dbReference>